<evidence type="ECO:0000313" key="8">
    <source>
        <dbReference type="Proteomes" id="UP000054350"/>
    </source>
</evidence>
<comment type="subcellular location">
    <subcellularLocation>
        <location evidence="6">Nucleus outer membrane</location>
        <topology evidence="6">Single-pass membrane protein</topology>
    </subcellularLocation>
</comment>
<dbReference type="VEuPathDB" id="FungiDB:AMAG_08792"/>
<keyword evidence="5" id="KW-0539">Nucleus</keyword>
<dbReference type="Pfam" id="PF05705">
    <property type="entry name" value="DUF829"/>
    <property type="match status" value="1"/>
</dbReference>
<dbReference type="Proteomes" id="UP000054350">
    <property type="component" value="Unassembled WGS sequence"/>
</dbReference>
<dbReference type="PANTHER" id="PTHR12265:SF30">
    <property type="entry name" value="TRANSMEMBRANE PROTEIN 53"/>
    <property type="match status" value="1"/>
</dbReference>
<dbReference type="SUPFAM" id="SSF53474">
    <property type="entry name" value="alpha/beta-Hydrolases"/>
    <property type="match status" value="1"/>
</dbReference>
<comment type="similarity">
    <text evidence="1">Belongs to the TMEM53 family.</text>
</comment>
<accession>A0A0L0SMA2</accession>
<gene>
    <name evidence="7" type="ORF">AMAG_08792</name>
</gene>
<evidence type="ECO:0000313" key="7">
    <source>
        <dbReference type="EMBL" id="KNE63696.1"/>
    </source>
</evidence>
<dbReference type="PANTHER" id="PTHR12265">
    <property type="entry name" value="TRANSMEMBRANE PROTEIN 53"/>
    <property type="match status" value="1"/>
</dbReference>
<proteinExistence type="inferred from homology"/>
<dbReference type="InterPro" id="IPR029058">
    <property type="entry name" value="AB_hydrolase_fold"/>
</dbReference>
<keyword evidence="8" id="KW-1185">Reference proteome</keyword>
<protein>
    <recommendedName>
        <fullName evidence="9">AB hydrolase-1 domain-containing protein</fullName>
    </recommendedName>
</protein>
<evidence type="ECO:0000256" key="3">
    <source>
        <dbReference type="ARBA" id="ARBA00022989"/>
    </source>
</evidence>
<dbReference type="AlphaFoldDB" id="A0A0L0SMA2"/>
<evidence type="ECO:0000256" key="1">
    <source>
        <dbReference type="ARBA" id="ARBA00007387"/>
    </source>
</evidence>
<reference evidence="7 8" key="1">
    <citation type="submission" date="2009-11" db="EMBL/GenBank/DDBJ databases">
        <title>Annotation of Allomyces macrogynus ATCC 38327.</title>
        <authorList>
            <consortium name="The Broad Institute Genome Sequencing Platform"/>
            <person name="Russ C."/>
            <person name="Cuomo C."/>
            <person name="Burger G."/>
            <person name="Gray M.W."/>
            <person name="Holland P.W.H."/>
            <person name="King N."/>
            <person name="Lang F.B.F."/>
            <person name="Roger A.J."/>
            <person name="Ruiz-Trillo I."/>
            <person name="Young S.K."/>
            <person name="Zeng Q."/>
            <person name="Gargeya S."/>
            <person name="Fitzgerald M."/>
            <person name="Haas B."/>
            <person name="Abouelleil A."/>
            <person name="Alvarado L."/>
            <person name="Arachchi H.M."/>
            <person name="Berlin A."/>
            <person name="Chapman S.B."/>
            <person name="Gearin G."/>
            <person name="Goldberg J."/>
            <person name="Griggs A."/>
            <person name="Gujja S."/>
            <person name="Hansen M."/>
            <person name="Heiman D."/>
            <person name="Howarth C."/>
            <person name="Larimer J."/>
            <person name="Lui A."/>
            <person name="MacDonald P.J.P."/>
            <person name="McCowen C."/>
            <person name="Montmayeur A."/>
            <person name="Murphy C."/>
            <person name="Neiman D."/>
            <person name="Pearson M."/>
            <person name="Priest M."/>
            <person name="Roberts A."/>
            <person name="Saif S."/>
            <person name="Shea T."/>
            <person name="Sisk P."/>
            <person name="Stolte C."/>
            <person name="Sykes S."/>
            <person name="Wortman J."/>
            <person name="Nusbaum C."/>
            <person name="Birren B."/>
        </authorList>
    </citation>
    <scope>NUCLEOTIDE SEQUENCE [LARGE SCALE GENOMIC DNA]</scope>
    <source>
        <strain evidence="7 8">ATCC 38327</strain>
    </source>
</reference>
<dbReference type="GO" id="GO:0005640">
    <property type="term" value="C:nuclear outer membrane"/>
    <property type="evidence" value="ECO:0007669"/>
    <property type="project" value="UniProtKB-SubCell"/>
</dbReference>
<sequence>MPPPRPPSPFAAAVLFGWWNAHPRHLAKYADLYQRLQIADQVIPVTLPAPAIALAPALLLHPAARRLADTVHASLDRAPIKGPVVVHTFSGNGAIALALAHKYRPLLNITHRVHDSGPVTMADPFPLAATYARAMPVLRDPHVAKLAPRPAVLRAAEQYLNRPRHQALAAEIDLATRALPRCPTLIMAGTQDDIVPPSMLHTAANQGLIPSNAEWAWFESGHVEHLRRFPTEYATVLHRFLTTTNNT</sequence>
<dbReference type="eggNOG" id="KOG2521">
    <property type="taxonomic scope" value="Eukaryota"/>
</dbReference>
<keyword evidence="2" id="KW-0812">Transmembrane</keyword>
<evidence type="ECO:0008006" key="9">
    <source>
        <dbReference type="Google" id="ProtNLM"/>
    </source>
</evidence>
<evidence type="ECO:0000256" key="2">
    <source>
        <dbReference type="ARBA" id="ARBA00022692"/>
    </source>
</evidence>
<evidence type="ECO:0000256" key="5">
    <source>
        <dbReference type="ARBA" id="ARBA00023242"/>
    </source>
</evidence>
<dbReference type="Gene3D" id="3.40.50.1820">
    <property type="entry name" value="alpha/beta hydrolase"/>
    <property type="match status" value="1"/>
</dbReference>
<dbReference type="EMBL" id="GG745342">
    <property type="protein sequence ID" value="KNE63696.1"/>
    <property type="molecule type" value="Genomic_DNA"/>
</dbReference>
<name>A0A0L0SMA2_ALLM3</name>
<dbReference type="InterPro" id="IPR008547">
    <property type="entry name" value="DUF829_TMEM53"/>
</dbReference>
<reference evidence="8" key="2">
    <citation type="submission" date="2009-11" db="EMBL/GenBank/DDBJ databases">
        <title>The Genome Sequence of Allomyces macrogynus strain ATCC 38327.</title>
        <authorList>
            <consortium name="The Broad Institute Genome Sequencing Platform"/>
            <person name="Russ C."/>
            <person name="Cuomo C."/>
            <person name="Shea T."/>
            <person name="Young S.K."/>
            <person name="Zeng Q."/>
            <person name="Koehrsen M."/>
            <person name="Haas B."/>
            <person name="Borodovsky M."/>
            <person name="Guigo R."/>
            <person name="Alvarado L."/>
            <person name="Berlin A."/>
            <person name="Borenstein D."/>
            <person name="Chen Z."/>
            <person name="Engels R."/>
            <person name="Freedman E."/>
            <person name="Gellesch M."/>
            <person name="Goldberg J."/>
            <person name="Griggs A."/>
            <person name="Gujja S."/>
            <person name="Heiman D."/>
            <person name="Hepburn T."/>
            <person name="Howarth C."/>
            <person name="Jen D."/>
            <person name="Larson L."/>
            <person name="Lewis B."/>
            <person name="Mehta T."/>
            <person name="Park D."/>
            <person name="Pearson M."/>
            <person name="Roberts A."/>
            <person name="Saif S."/>
            <person name="Shenoy N."/>
            <person name="Sisk P."/>
            <person name="Stolte C."/>
            <person name="Sykes S."/>
            <person name="Walk T."/>
            <person name="White J."/>
            <person name="Yandava C."/>
            <person name="Burger G."/>
            <person name="Gray M.W."/>
            <person name="Holland P.W.H."/>
            <person name="King N."/>
            <person name="Lang F.B.F."/>
            <person name="Roger A.J."/>
            <person name="Ruiz-Trillo I."/>
            <person name="Lander E."/>
            <person name="Nusbaum C."/>
        </authorList>
    </citation>
    <scope>NUCLEOTIDE SEQUENCE [LARGE SCALE GENOMIC DNA]</scope>
    <source>
        <strain evidence="8">ATCC 38327</strain>
    </source>
</reference>
<evidence type="ECO:0000256" key="4">
    <source>
        <dbReference type="ARBA" id="ARBA00023136"/>
    </source>
</evidence>
<evidence type="ECO:0000256" key="6">
    <source>
        <dbReference type="ARBA" id="ARBA00034303"/>
    </source>
</evidence>
<organism evidence="7 8">
    <name type="scientific">Allomyces macrogynus (strain ATCC 38327)</name>
    <name type="common">Allomyces javanicus var. macrogynus</name>
    <dbReference type="NCBI Taxonomy" id="578462"/>
    <lineage>
        <taxon>Eukaryota</taxon>
        <taxon>Fungi</taxon>
        <taxon>Fungi incertae sedis</taxon>
        <taxon>Blastocladiomycota</taxon>
        <taxon>Blastocladiomycetes</taxon>
        <taxon>Blastocladiales</taxon>
        <taxon>Blastocladiaceae</taxon>
        <taxon>Allomyces</taxon>
    </lineage>
</organism>
<keyword evidence="4" id="KW-0472">Membrane</keyword>
<keyword evidence="3" id="KW-1133">Transmembrane helix</keyword>
<dbReference type="OrthoDB" id="77878at2759"/>